<proteinExistence type="predicted"/>
<dbReference type="EC" id="2.7.7.65" evidence="1"/>
<dbReference type="Pfam" id="PF00990">
    <property type="entry name" value="GGDEF"/>
    <property type="match status" value="1"/>
</dbReference>
<comment type="catalytic activity">
    <reaction evidence="2">
        <text>2 GTP = 3',3'-c-di-GMP + 2 diphosphate</text>
        <dbReference type="Rhea" id="RHEA:24898"/>
        <dbReference type="ChEBI" id="CHEBI:33019"/>
        <dbReference type="ChEBI" id="CHEBI:37565"/>
        <dbReference type="ChEBI" id="CHEBI:58805"/>
        <dbReference type="EC" id="2.7.7.65"/>
    </reaction>
</comment>
<organism evidence="5 6">
    <name type="scientific">Billgrantia sulfidoxydans</name>
    <dbReference type="NCBI Taxonomy" id="2733484"/>
    <lineage>
        <taxon>Bacteria</taxon>
        <taxon>Pseudomonadati</taxon>
        <taxon>Pseudomonadota</taxon>
        <taxon>Gammaproteobacteria</taxon>
        <taxon>Oceanospirillales</taxon>
        <taxon>Halomonadaceae</taxon>
        <taxon>Billgrantia</taxon>
    </lineage>
</organism>
<reference evidence="5 6" key="1">
    <citation type="journal article" date="2021" name="Front. Microbiol.">
        <title>Aerobic Denitrification and Heterotrophic Sulfur Oxidation in the Genus Halomonas Revealed by Six Novel Species Characterizations and Genome-Based Analysis.</title>
        <authorList>
            <person name="Wang L."/>
            <person name="Shao Z."/>
        </authorList>
    </citation>
    <scope>NUCLEOTIDE SEQUENCE [LARGE SCALE GENOMIC DNA]</scope>
    <source>
        <strain evidence="5 6">MCCC 1A11059</strain>
    </source>
</reference>
<dbReference type="PROSITE" id="PS50887">
    <property type="entry name" value="GGDEF"/>
    <property type="match status" value="1"/>
</dbReference>
<keyword evidence="3" id="KW-0472">Membrane</keyword>
<evidence type="ECO:0000256" key="3">
    <source>
        <dbReference type="SAM" id="Phobius"/>
    </source>
</evidence>
<keyword evidence="3" id="KW-1133">Transmembrane helix</keyword>
<dbReference type="PANTHER" id="PTHR45138">
    <property type="entry name" value="REGULATORY COMPONENTS OF SENSORY TRANSDUCTION SYSTEM"/>
    <property type="match status" value="1"/>
</dbReference>
<dbReference type="EMBL" id="CP053381">
    <property type="protein sequence ID" value="QTP56505.1"/>
    <property type="molecule type" value="Genomic_DNA"/>
</dbReference>
<dbReference type="CDD" id="cd01949">
    <property type="entry name" value="GGDEF"/>
    <property type="match status" value="1"/>
</dbReference>
<keyword evidence="6" id="KW-1185">Reference proteome</keyword>
<protein>
    <recommendedName>
        <fullName evidence="1">diguanylate cyclase</fullName>
        <ecNumber evidence="1">2.7.7.65</ecNumber>
    </recommendedName>
</protein>
<evidence type="ECO:0000256" key="1">
    <source>
        <dbReference type="ARBA" id="ARBA00012528"/>
    </source>
</evidence>
<dbReference type="SMART" id="SM00267">
    <property type="entry name" value="GGDEF"/>
    <property type="match status" value="1"/>
</dbReference>
<dbReference type="InterPro" id="IPR043128">
    <property type="entry name" value="Rev_trsase/Diguanyl_cyclase"/>
</dbReference>
<dbReference type="SUPFAM" id="SSF55073">
    <property type="entry name" value="Nucleotide cyclase"/>
    <property type="match status" value="1"/>
</dbReference>
<feature type="transmembrane region" description="Helical" evidence="3">
    <location>
        <begin position="20"/>
        <end position="40"/>
    </location>
</feature>
<evidence type="ECO:0000313" key="5">
    <source>
        <dbReference type="EMBL" id="QTP56505.1"/>
    </source>
</evidence>
<accession>A0ABX7W9I4</accession>
<dbReference type="Proteomes" id="UP000671868">
    <property type="component" value="Chromosome"/>
</dbReference>
<dbReference type="InterPro" id="IPR029787">
    <property type="entry name" value="Nucleotide_cyclase"/>
</dbReference>
<dbReference type="PANTHER" id="PTHR45138:SF9">
    <property type="entry name" value="DIGUANYLATE CYCLASE DGCM-RELATED"/>
    <property type="match status" value="1"/>
</dbReference>
<dbReference type="Gene3D" id="3.30.70.270">
    <property type="match status" value="1"/>
</dbReference>
<evidence type="ECO:0000256" key="2">
    <source>
        <dbReference type="ARBA" id="ARBA00034247"/>
    </source>
</evidence>
<dbReference type="InterPro" id="IPR050469">
    <property type="entry name" value="Diguanylate_Cyclase"/>
</dbReference>
<evidence type="ECO:0000313" key="6">
    <source>
        <dbReference type="Proteomes" id="UP000671868"/>
    </source>
</evidence>
<name>A0ABX7W9I4_9GAMM</name>
<feature type="domain" description="GGDEF" evidence="4">
    <location>
        <begin position="283"/>
        <end position="420"/>
    </location>
</feature>
<keyword evidence="3" id="KW-0812">Transmembrane</keyword>
<sequence length="420" mass="46081">MSLAPGSQPGRRSLTAKQAGLTLAIALLLSILAGVIELALDARSMRQEIVSDTRYRLDLVHGTAAEAAFQLNPELAAQVIDGLFNGGRVASAAITDDFGRTMAARQRESDPVSGWVAHALFEDILHYRRTLHYQAGSDNPPQPIGELELTLALDRLARDFTDRSLLIFSLGVAKALAIAALLALVFHWFVTRPLLRVHAAIVDTDPRQPGRWPKPAMGRHGSDELGHLVDSVDQLLQAFQRGLDQRDQLHQISTMDGLTGIANRRHFDTFIEREWQRAWRNGHALSVIFIDIDHFKEFNDHYGHVAGDDTLRAVAEALAGVVHRASDLVARYGGEEFVCVLPDTDLEGALRVAGRIHERIRALDIPHAHSTLAGRVTASLGVASSRPAHDDTGIEELMAQADGQLYRAKHQGRDRVAAQT</sequence>
<dbReference type="RefSeq" id="WP_209538050.1">
    <property type="nucleotide sequence ID" value="NZ_CP053381.1"/>
</dbReference>
<feature type="transmembrane region" description="Helical" evidence="3">
    <location>
        <begin position="165"/>
        <end position="190"/>
    </location>
</feature>
<evidence type="ECO:0000259" key="4">
    <source>
        <dbReference type="PROSITE" id="PS50887"/>
    </source>
</evidence>
<dbReference type="NCBIfam" id="TIGR00254">
    <property type="entry name" value="GGDEF"/>
    <property type="match status" value="1"/>
</dbReference>
<dbReference type="InterPro" id="IPR000160">
    <property type="entry name" value="GGDEF_dom"/>
</dbReference>
<gene>
    <name evidence="5" type="ORF">HNO51_18575</name>
</gene>